<dbReference type="InterPro" id="IPR006764">
    <property type="entry name" value="SAM_dep_MeTrfase_SAV2177_type"/>
</dbReference>
<dbReference type="PIRSF" id="PIRSF017393">
    <property type="entry name" value="MTase_SAV2177"/>
    <property type="match status" value="1"/>
</dbReference>
<accession>A0A239JUL8</accession>
<dbReference type="GO" id="GO:0008168">
    <property type="term" value="F:methyltransferase activity"/>
    <property type="evidence" value="ECO:0007669"/>
    <property type="project" value="UniProtKB-KW"/>
</dbReference>
<keyword evidence="1" id="KW-0489">Methyltransferase</keyword>
<dbReference type="InterPro" id="IPR029063">
    <property type="entry name" value="SAM-dependent_MTases_sf"/>
</dbReference>
<sequence length="269" mass="29298">MTDDDWTQRGIDVSTPSVARLYDYYLGGKDNFAADRAAAEEILTVAPEVRLAARENRACLFRTVGFLADAGITQFLDIGAGLPTQGNVHQVVRKVTPGARVAYVDNDPIVLVHARALLGGAGDEVIVAPGDLRQPEEILKNPAIQEHLDFSRPVGLLLMAIMHFITEADDPRRIVATLRDALPSGSYLVLSHGTRDSRAAAVDKGTQVYRRATSPLVLRSRPEIQELFDGFEMVDPGLVWLPEWRPERGSVTHGAPSRSLLLCGVGKKA</sequence>
<dbReference type="OrthoDB" id="3216820at2"/>
<keyword evidence="1" id="KW-0808">Transferase</keyword>
<dbReference type="GO" id="GO:0032259">
    <property type="term" value="P:methylation"/>
    <property type="evidence" value="ECO:0007669"/>
    <property type="project" value="UniProtKB-KW"/>
</dbReference>
<dbReference type="Pfam" id="PF04672">
    <property type="entry name" value="Methyltransf_19"/>
    <property type="match status" value="1"/>
</dbReference>
<dbReference type="Proteomes" id="UP000198282">
    <property type="component" value="Unassembled WGS sequence"/>
</dbReference>
<dbReference type="Gene3D" id="3.40.50.150">
    <property type="entry name" value="Vaccinia Virus protein VP39"/>
    <property type="match status" value="1"/>
</dbReference>
<reference evidence="1 2" key="1">
    <citation type="submission" date="2017-06" db="EMBL/GenBank/DDBJ databases">
        <authorList>
            <person name="Kim H.J."/>
            <person name="Triplett B.A."/>
        </authorList>
    </citation>
    <scope>NUCLEOTIDE SEQUENCE [LARGE SCALE GENOMIC DNA]</scope>
    <source>
        <strain evidence="1 2">CGMCC 4.2132</strain>
    </source>
</reference>
<dbReference type="AlphaFoldDB" id="A0A239JUL8"/>
<proteinExistence type="predicted"/>
<evidence type="ECO:0000313" key="1">
    <source>
        <dbReference type="EMBL" id="SNT09520.1"/>
    </source>
</evidence>
<dbReference type="SUPFAM" id="SSF53335">
    <property type="entry name" value="S-adenosyl-L-methionine-dependent methyltransferases"/>
    <property type="match status" value="1"/>
</dbReference>
<gene>
    <name evidence="1" type="ORF">SAMN05216276_102437</name>
</gene>
<dbReference type="RefSeq" id="WP_089209536.1">
    <property type="nucleotide sequence ID" value="NZ_FZOD01000024.1"/>
</dbReference>
<protein>
    <submittedName>
        <fullName evidence="1">S-adenosyl methyltransferase</fullName>
    </submittedName>
</protein>
<organism evidence="1 2">
    <name type="scientific">Streptosporangium subroseum</name>
    <dbReference type="NCBI Taxonomy" id="106412"/>
    <lineage>
        <taxon>Bacteria</taxon>
        <taxon>Bacillati</taxon>
        <taxon>Actinomycetota</taxon>
        <taxon>Actinomycetes</taxon>
        <taxon>Streptosporangiales</taxon>
        <taxon>Streptosporangiaceae</taxon>
        <taxon>Streptosporangium</taxon>
    </lineage>
</organism>
<name>A0A239JUL8_9ACTN</name>
<dbReference type="EMBL" id="FZOD01000024">
    <property type="protein sequence ID" value="SNT09520.1"/>
    <property type="molecule type" value="Genomic_DNA"/>
</dbReference>
<keyword evidence="2" id="KW-1185">Reference proteome</keyword>
<evidence type="ECO:0000313" key="2">
    <source>
        <dbReference type="Proteomes" id="UP000198282"/>
    </source>
</evidence>